<dbReference type="Proteomes" id="UP001058974">
    <property type="component" value="Chromosome 2"/>
</dbReference>
<gene>
    <name evidence="1" type="ORF">KIW84_024463</name>
</gene>
<dbReference type="EMBL" id="JAMSHJ010000002">
    <property type="protein sequence ID" value="KAI5438741.1"/>
    <property type="molecule type" value="Genomic_DNA"/>
</dbReference>
<keyword evidence="2" id="KW-1185">Reference proteome</keyword>
<name>A0A9D5BCU0_PEA</name>
<comment type="caution">
    <text evidence="1">The sequence shown here is derived from an EMBL/GenBank/DDBJ whole genome shotgun (WGS) entry which is preliminary data.</text>
</comment>
<sequence length="156" mass="17842">MGFIKGKGVVEGYAARQYATIWRYATELKRFYAGNTAKINVGRDLDEQYFPLTIGFVETKTKESWRWFLQLLMEDIRQERRYVFISDQYKGLLLLKRKRKRSRYYAKKAKVTTDAIEVPFTTGAVEVPLAISGTDGTAEDGDGTLTQETTALLCCD</sequence>
<dbReference type="Gramene" id="Psat02G0446300-T1">
    <property type="protein sequence ID" value="KAI5438741.1"/>
    <property type="gene ID" value="KIW84_024463"/>
</dbReference>
<evidence type="ECO:0000313" key="2">
    <source>
        <dbReference type="Proteomes" id="UP001058974"/>
    </source>
</evidence>
<organism evidence="1 2">
    <name type="scientific">Pisum sativum</name>
    <name type="common">Garden pea</name>
    <name type="synonym">Lathyrus oleraceus</name>
    <dbReference type="NCBI Taxonomy" id="3888"/>
    <lineage>
        <taxon>Eukaryota</taxon>
        <taxon>Viridiplantae</taxon>
        <taxon>Streptophyta</taxon>
        <taxon>Embryophyta</taxon>
        <taxon>Tracheophyta</taxon>
        <taxon>Spermatophyta</taxon>
        <taxon>Magnoliopsida</taxon>
        <taxon>eudicotyledons</taxon>
        <taxon>Gunneridae</taxon>
        <taxon>Pentapetalae</taxon>
        <taxon>rosids</taxon>
        <taxon>fabids</taxon>
        <taxon>Fabales</taxon>
        <taxon>Fabaceae</taxon>
        <taxon>Papilionoideae</taxon>
        <taxon>50 kb inversion clade</taxon>
        <taxon>NPAAA clade</taxon>
        <taxon>Hologalegina</taxon>
        <taxon>IRL clade</taxon>
        <taxon>Fabeae</taxon>
        <taxon>Lathyrus</taxon>
    </lineage>
</organism>
<accession>A0A9D5BCU0</accession>
<proteinExistence type="predicted"/>
<evidence type="ECO:0000313" key="1">
    <source>
        <dbReference type="EMBL" id="KAI5438741.1"/>
    </source>
</evidence>
<evidence type="ECO:0008006" key="3">
    <source>
        <dbReference type="Google" id="ProtNLM"/>
    </source>
</evidence>
<reference evidence="1 2" key="1">
    <citation type="journal article" date="2022" name="Nat. Genet.">
        <title>Improved pea reference genome and pan-genome highlight genomic features and evolutionary characteristics.</title>
        <authorList>
            <person name="Yang T."/>
            <person name="Liu R."/>
            <person name="Luo Y."/>
            <person name="Hu S."/>
            <person name="Wang D."/>
            <person name="Wang C."/>
            <person name="Pandey M.K."/>
            <person name="Ge S."/>
            <person name="Xu Q."/>
            <person name="Li N."/>
            <person name="Li G."/>
            <person name="Huang Y."/>
            <person name="Saxena R.K."/>
            <person name="Ji Y."/>
            <person name="Li M."/>
            <person name="Yan X."/>
            <person name="He Y."/>
            <person name="Liu Y."/>
            <person name="Wang X."/>
            <person name="Xiang C."/>
            <person name="Varshney R.K."/>
            <person name="Ding H."/>
            <person name="Gao S."/>
            <person name="Zong X."/>
        </authorList>
    </citation>
    <scope>NUCLEOTIDE SEQUENCE [LARGE SCALE GENOMIC DNA]</scope>
    <source>
        <strain evidence="1 2">cv. Zhongwan 6</strain>
    </source>
</reference>
<protein>
    <recommendedName>
        <fullName evidence="3">MULE transposase domain-containing protein</fullName>
    </recommendedName>
</protein>
<dbReference type="AlphaFoldDB" id="A0A9D5BCU0"/>